<evidence type="ECO:0000313" key="4">
    <source>
        <dbReference type="EMBL" id="KAL0923127.1"/>
    </source>
</evidence>
<organism evidence="4 5">
    <name type="scientific">Dendrobium thyrsiflorum</name>
    <name type="common">Pinecone-like raceme dendrobium</name>
    <name type="synonym">Orchid</name>
    <dbReference type="NCBI Taxonomy" id="117978"/>
    <lineage>
        <taxon>Eukaryota</taxon>
        <taxon>Viridiplantae</taxon>
        <taxon>Streptophyta</taxon>
        <taxon>Embryophyta</taxon>
        <taxon>Tracheophyta</taxon>
        <taxon>Spermatophyta</taxon>
        <taxon>Magnoliopsida</taxon>
        <taxon>Liliopsida</taxon>
        <taxon>Asparagales</taxon>
        <taxon>Orchidaceae</taxon>
        <taxon>Epidendroideae</taxon>
        <taxon>Malaxideae</taxon>
        <taxon>Dendrobiinae</taxon>
        <taxon>Dendrobium</taxon>
    </lineage>
</organism>
<feature type="region of interest" description="Disordered" evidence="3">
    <location>
        <begin position="504"/>
        <end position="523"/>
    </location>
</feature>
<dbReference type="EMBL" id="JANQDX010000006">
    <property type="protein sequence ID" value="KAL0923127.1"/>
    <property type="molecule type" value="Genomic_DNA"/>
</dbReference>
<dbReference type="PANTHER" id="PTHR19321">
    <property type="entry name" value="PROTEIN REGULATOR OF CYTOKINESIS 1 PRC1-RELATED"/>
    <property type="match status" value="1"/>
</dbReference>
<keyword evidence="2" id="KW-0493">Microtubule</keyword>
<dbReference type="GO" id="GO:0005874">
    <property type="term" value="C:microtubule"/>
    <property type="evidence" value="ECO:0007669"/>
    <property type="project" value="UniProtKB-KW"/>
</dbReference>
<dbReference type="AlphaFoldDB" id="A0ABD0VKK7"/>
<keyword evidence="5" id="KW-1185">Reference proteome</keyword>
<dbReference type="Proteomes" id="UP001552299">
    <property type="component" value="Unassembled WGS sequence"/>
</dbReference>
<evidence type="ECO:0000256" key="2">
    <source>
        <dbReference type="ARBA" id="ARBA00022701"/>
    </source>
</evidence>
<name>A0ABD0VKK7_DENTH</name>
<dbReference type="Pfam" id="PF03999">
    <property type="entry name" value="MAP65_ASE1"/>
    <property type="match status" value="1"/>
</dbReference>
<dbReference type="InterPro" id="IPR007145">
    <property type="entry name" value="MAP65_Ase1_PRC1"/>
</dbReference>
<protein>
    <submittedName>
        <fullName evidence="4">Uncharacterized protein</fullName>
    </submittedName>
</protein>
<evidence type="ECO:0000256" key="1">
    <source>
        <dbReference type="ARBA" id="ARBA00006187"/>
    </source>
</evidence>
<dbReference type="PANTHER" id="PTHR19321:SF4">
    <property type="entry name" value="65-KDA MICROTUBULE-ASSOCIATED PROTEIN 5"/>
    <property type="match status" value="1"/>
</dbReference>
<evidence type="ECO:0000313" key="5">
    <source>
        <dbReference type="Proteomes" id="UP001552299"/>
    </source>
</evidence>
<accession>A0ABD0VKK7</accession>
<sequence length="574" mass="65423">MTSLSQFPIEAPMEATSCGSLLKELQVLWDDIGETDLERDRMILQLEQECLNVYRKKVDQERKHKAYLVQSLAEGEAEVSKIISSLGELGQSIQLGKQKCTLKEQLSKIDPLLKDMRRRKEERAKEFLEVQLQIVHICTEISGDVHSSGSASPQVDERDLTLKRLGELKCQLLELQKEKDMRSQKVNDHIKTIYELCSILSIDYNKMLLEVHPSFVDAANTQPKSISNETLSRLAGTINSLKQEKTHRLQKLQGLASMLIELWNLMDIAMDERNKYDHVTMLISASSDDVLGHGCLSMDVIDQVELEVGRLNILKATKMKELVLKKQNELEEIYRGVHMDFDSDAARQKIINIINSGKADLSVLLSDMDNQISMAQEQAARRKDILERVEKWIYVCQEENWLDEYERDQNRYSAGRGAHINLKRAEKARVLVSKIPSLVETLTAKAKAWESDKGACFLYDKKSLLETLDEYAIKRQQRDDERRRSREHKRLQEQYATEQEVLFGTKPSPPLRHLSGKKPLGQSNLNLLGGTPVGRRFSTHLSRPVILSNGKDKKDGNKSATAIPLNFVALSKDC</sequence>
<gene>
    <name evidence="4" type="ORF">M5K25_007173</name>
</gene>
<comment type="similarity">
    <text evidence="1">Belongs to the MAP65/ASE1 family.</text>
</comment>
<proteinExistence type="inferred from homology"/>
<dbReference type="Gene3D" id="1.20.58.1520">
    <property type="match status" value="1"/>
</dbReference>
<comment type="caution">
    <text evidence="4">The sequence shown here is derived from an EMBL/GenBank/DDBJ whole genome shotgun (WGS) entry which is preliminary data.</text>
</comment>
<reference evidence="4 5" key="1">
    <citation type="journal article" date="2024" name="Plant Biotechnol. J.">
        <title>Dendrobium thyrsiflorum genome and its molecular insights into genes involved in important horticultural traits.</title>
        <authorList>
            <person name="Chen B."/>
            <person name="Wang J.Y."/>
            <person name="Zheng P.J."/>
            <person name="Li K.L."/>
            <person name="Liang Y.M."/>
            <person name="Chen X.F."/>
            <person name="Zhang C."/>
            <person name="Zhao X."/>
            <person name="He X."/>
            <person name="Zhang G.Q."/>
            <person name="Liu Z.J."/>
            <person name="Xu Q."/>
        </authorList>
    </citation>
    <scope>NUCLEOTIDE SEQUENCE [LARGE SCALE GENOMIC DNA]</scope>
    <source>
        <strain evidence="4">GZMU011</strain>
    </source>
</reference>
<evidence type="ECO:0000256" key="3">
    <source>
        <dbReference type="SAM" id="MobiDB-lite"/>
    </source>
</evidence>